<dbReference type="AlphaFoldDB" id="A0A9D4SJ47"/>
<keyword evidence="1" id="KW-0812">Transmembrane</keyword>
<dbReference type="EMBL" id="SDOV01000002">
    <property type="protein sequence ID" value="KAH7643538.1"/>
    <property type="molecule type" value="Genomic_DNA"/>
</dbReference>
<proteinExistence type="predicted"/>
<evidence type="ECO:0000256" key="1">
    <source>
        <dbReference type="SAM" id="Phobius"/>
    </source>
</evidence>
<protein>
    <submittedName>
        <fullName evidence="2">Uncharacterized protein</fullName>
    </submittedName>
</protein>
<accession>A0A9D4SJ47</accession>
<keyword evidence="1" id="KW-0472">Membrane</keyword>
<reference evidence="2" key="1">
    <citation type="submission" date="2020-06" db="EMBL/GenBank/DDBJ databases">
        <authorList>
            <person name="Ji K."/>
            <person name="Li J."/>
        </authorList>
    </citation>
    <scope>NUCLEOTIDE SEQUENCE</scope>
    <source>
        <strain evidence="2">JKM2019</strain>
        <tissue evidence="2">Whole body</tissue>
    </source>
</reference>
<name>A0A9D4SJ47_DERFA</name>
<keyword evidence="1" id="KW-1133">Transmembrane helix</keyword>
<comment type="caution">
    <text evidence="2">The sequence shown here is derived from an EMBL/GenBank/DDBJ whole genome shotgun (WGS) entry which is preliminary data.</text>
</comment>
<feature type="transmembrane region" description="Helical" evidence="1">
    <location>
        <begin position="74"/>
        <end position="93"/>
    </location>
</feature>
<evidence type="ECO:0000313" key="2">
    <source>
        <dbReference type="EMBL" id="KAH7643538.1"/>
    </source>
</evidence>
<organism evidence="2">
    <name type="scientific">Dermatophagoides farinae</name>
    <name type="common">American house dust mite</name>
    <dbReference type="NCBI Taxonomy" id="6954"/>
    <lineage>
        <taxon>Eukaryota</taxon>
        <taxon>Metazoa</taxon>
        <taxon>Ecdysozoa</taxon>
        <taxon>Arthropoda</taxon>
        <taxon>Chelicerata</taxon>
        <taxon>Arachnida</taxon>
        <taxon>Acari</taxon>
        <taxon>Acariformes</taxon>
        <taxon>Sarcoptiformes</taxon>
        <taxon>Astigmata</taxon>
        <taxon>Psoroptidia</taxon>
        <taxon>Analgoidea</taxon>
        <taxon>Pyroglyphidae</taxon>
        <taxon>Dermatophagoidinae</taxon>
        <taxon>Dermatophagoides</taxon>
    </lineage>
</organism>
<sequence>MIVQLHIDPVINLAKQQAITIVQQQYHRVIFIYNIHLLLYLHNNNIIHIHINQCHKHHISILVHRFRHHTLHHIIQDLVQVVVLLVLVMVPVYQKQHFVYFKIGLVIHAVVHHHNRLIIEILFVVVLVTIFDRLPPSCIDILHMAHYHHHRLH</sequence>
<reference evidence="2" key="2">
    <citation type="journal article" date="2021" name="World Allergy Organ. J.">
        <title>Chromosome-level assembly of Dermatophagoides farinae genome and transcriptome reveals two novel allergens Der f 37 and Der f 39.</title>
        <authorList>
            <person name="Chen J."/>
            <person name="Cai Z."/>
            <person name="Fan D."/>
            <person name="Hu J."/>
            <person name="Hou Y."/>
            <person name="He Y."/>
            <person name="Zhang Z."/>
            <person name="Zhao Z."/>
            <person name="Gao P."/>
            <person name="Hu W."/>
            <person name="Sun J."/>
            <person name="Li J."/>
            <person name="Ji K."/>
        </authorList>
    </citation>
    <scope>NUCLEOTIDE SEQUENCE</scope>
    <source>
        <strain evidence="2">JKM2019</strain>
    </source>
</reference>
<dbReference type="Proteomes" id="UP000828236">
    <property type="component" value="Unassembled WGS sequence"/>
</dbReference>
<gene>
    <name evidence="2" type="ORF">HUG17_5900</name>
</gene>